<accession>A0AAN9PC10</accession>
<evidence type="ECO:0000313" key="2">
    <source>
        <dbReference type="EMBL" id="KAK7293270.1"/>
    </source>
</evidence>
<keyword evidence="3" id="KW-1185">Reference proteome</keyword>
<feature type="compositionally biased region" description="Polar residues" evidence="1">
    <location>
        <begin position="49"/>
        <end position="65"/>
    </location>
</feature>
<dbReference type="AlphaFoldDB" id="A0AAN9PC10"/>
<organism evidence="2 3">
    <name type="scientific">Clitoria ternatea</name>
    <name type="common">Butterfly pea</name>
    <dbReference type="NCBI Taxonomy" id="43366"/>
    <lineage>
        <taxon>Eukaryota</taxon>
        <taxon>Viridiplantae</taxon>
        <taxon>Streptophyta</taxon>
        <taxon>Embryophyta</taxon>
        <taxon>Tracheophyta</taxon>
        <taxon>Spermatophyta</taxon>
        <taxon>Magnoliopsida</taxon>
        <taxon>eudicotyledons</taxon>
        <taxon>Gunneridae</taxon>
        <taxon>Pentapetalae</taxon>
        <taxon>rosids</taxon>
        <taxon>fabids</taxon>
        <taxon>Fabales</taxon>
        <taxon>Fabaceae</taxon>
        <taxon>Papilionoideae</taxon>
        <taxon>50 kb inversion clade</taxon>
        <taxon>NPAAA clade</taxon>
        <taxon>indigoferoid/millettioid clade</taxon>
        <taxon>Phaseoleae</taxon>
        <taxon>Clitoria</taxon>
    </lineage>
</organism>
<feature type="region of interest" description="Disordered" evidence="1">
    <location>
        <begin position="49"/>
        <end position="69"/>
    </location>
</feature>
<evidence type="ECO:0000256" key="1">
    <source>
        <dbReference type="SAM" id="MobiDB-lite"/>
    </source>
</evidence>
<evidence type="ECO:0000313" key="3">
    <source>
        <dbReference type="Proteomes" id="UP001359559"/>
    </source>
</evidence>
<dbReference type="Proteomes" id="UP001359559">
    <property type="component" value="Unassembled WGS sequence"/>
</dbReference>
<proteinExistence type="predicted"/>
<name>A0AAN9PC10_CLITE</name>
<dbReference type="EMBL" id="JAYKXN010000004">
    <property type="protein sequence ID" value="KAK7293270.1"/>
    <property type="molecule type" value="Genomic_DNA"/>
</dbReference>
<comment type="caution">
    <text evidence="2">The sequence shown here is derived from an EMBL/GenBank/DDBJ whole genome shotgun (WGS) entry which is preliminary data.</text>
</comment>
<reference evidence="2 3" key="1">
    <citation type="submission" date="2024-01" db="EMBL/GenBank/DDBJ databases">
        <title>The genomes of 5 underutilized Papilionoideae crops provide insights into root nodulation and disease resistance.</title>
        <authorList>
            <person name="Yuan L."/>
        </authorList>
    </citation>
    <scope>NUCLEOTIDE SEQUENCE [LARGE SCALE GENOMIC DNA]</scope>
    <source>
        <strain evidence="2">LY-2023</strain>
        <tissue evidence="2">Leaf</tissue>
    </source>
</reference>
<gene>
    <name evidence="2" type="ORF">RJT34_16133</name>
</gene>
<sequence>MHTKVIVLSQVVLIKRVSVNKTKRLDVAPSEAVAVMVLLQWSKLIVSESNQRPPNEPTLTESSGQPKEVDEEDCYADILKNDIIKLDESSIPGEGHTRTQDPEQTYPCQGTAQRRIRVGNSKLSTSAGVRFPSTKHSSKTKNGIFAGMTNRLVVKKETEVKKKEVNAIEIMDVMPNTSLSQHESTMPVKLGVGASWGEALTSHSYPSLSINRPHNMNLISNYMLDFNMAHHYHYHQLINGKNACSIEF</sequence>
<protein>
    <submittedName>
        <fullName evidence="2">Uncharacterized protein</fullName>
    </submittedName>
</protein>